<gene>
    <name evidence="2" type="ORF">T459_14150</name>
</gene>
<name>A0A2G2ZGU2_CAPAN</name>
<proteinExistence type="predicted"/>
<evidence type="ECO:0000259" key="1">
    <source>
        <dbReference type="PROSITE" id="PS51277"/>
    </source>
</evidence>
<dbReference type="AlphaFoldDB" id="A0A2G2ZGU2"/>
<dbReference type="InterPro" id="IPR004873">
    <property type="entry name" value="BURP_dom"/>
</dbReference>
<feature type="domain" description="BURP" evidence="1">
    <location>
        <begin position="1"/>
        <end position="50"/>
    </location>
</feature>
<organism evidence="2 3">
    <name type="scientific">Capsicum annuum</name>
    <name type="common">Capsicum pepper</name>
    <dbReference type="NCBI Taxonomy" id="4072"/>
    <lineage>
        <taxon>Eukaryota</taxon>
        <taxon>Viridiplantae</taxon>
        <taxon>Streptophyta</taxon>
        <taxon>Embryophyta</taxon>
        <taxon>Tracheophyta</taxon>
        <taxon>Spermatophyta</taxon>
        <taxon>Magnoliopsida</taxon>
        <taxon>eudicotyledons</taxon>
        <taxon>Gunneridae</taxon>
        <taxon>Pentapetalae</taxon>
        <taxon>asterids</taxon>
        <taxon>lamiids</taxon>
        <taxon>Solanales</taxon>
        <taxon>Solanaceae</taxon>
        <taxon>Solanoideae</taxon>
        <taxon>Capsiceae</taxon>
        <taxon>Capsicum</taxon>
    </lineage>
</organism>
<dbReference type="Pfam" id="PF03181">
    <property type="entry name" value="BURP"/>
    <property type="match status" value="1"/>
</dbReference>
<dbReference type="PROSITE" id="PS51277">
    <property type="entry name" value="BURP"/>
    <property type="match status" value="1"/>
</dbReference>
<dbReference type="EMBL" id="AYRZ02000005">
    <property type="protein sequence ID" value="PHT81135.1"/>
    <property type="molecule type" value="Genomic_DNA"/>
</dbReference>
<sequence>MVECHTTACPYTVFYCHYTTIKSKVFKVSLRNEANGDRAEAIAVLSLGYL</sequence>
<evidence type="ECO:0000313" key="2">
    <source>
        <dbReference type="EMBL" id="PHT81135.1"/>
    </source>
</evidence>
<keyword evidence="3" id="KW-1185">Reference proteome</keyword>
<comment type="caution">
    <text evidence="2">The sequence shown here is derived from an EMBL/GenBank/DDBJ whole genome shotgun (WGS) entry which is preliminary data.</text>
</comment>
<accession>A0A2G2ZGU2</accession>
<reference evidence="2 3" key="1">
    <citation type="journal article" date="2014" name="Nat. Genet.">
        <title>Genome sequence of the hot pepper provides insights into the evolution of pungency in Capsicum species.</title>
        <authorList>
            <person name="Kim S."/>
            <person name="Park M."/>
            <person name="Yeom S.I."/>
            <person name="Kim Y.M."/>
            <person name="Lee J.M."/>
            <person name="Lee H.A."/>
            <person name="Seo E."/>
            <person name="Choi J."/>
            <person name="Cheong K."/>
            <person name="Kim K.T."/>
            <person name="Jung K."/>
            <person name="Lee G.W."/>
            <person name="Oh S.K."/>
            <person name="Bae C."/>
            <person name="Kim S.B."/>
            <person name="Lee H.Y."/>
            <person name="Kim S.Y."/>
            <person name="Kim M.S."/>
            <person name="Kang B.C."/>
            <person name="Jo Y.D."/>
            <person name="Yang H.B."/>
            <person name="Jeong H.J."/>
            <person name="Kang W.H."/>
            <person name="Kwon J.K."/>
            <person name="Shin C."/>
            <person name="Lim J.Y."/>
            <person name="Park J.H."/>
            <person name="Huh J.H."/>
            <person name="Kim J.S."/>
            <person name="Kim B.D."/>
            <person name="Cohen O."/>
            <person name="Paran I."/>
            <person name="Suh M.C."/>
            <person name="Lee S.B."/>
            <person name="Kim Y.K."/>
            <person name="Shin Y."/>
            <person name="Noh S.J."/>
            <person name="Park J."/>
            <person name="Seo Y.S."/>
            <person name="Kwon S.Y."/>
            <person name="Kim H.A."/>
            <person name="Park J.M."/>
            <person name="Kim H.J."/>
            <person name="Choi S.B."/>
            <person name="Bosland P.W."/>
            <person name="Reeves G."/>
            <person name="Jo S.H."/>
            <person name="Lee B.W."/>
            <person name="Cho H.T."/>
            <person name="Choi H.S."/>
            <person name="Lee M.S."/>
            <person name="Yu Y."/>
            <person name="Do Choi Y."/>
            <person name="Park B.S."/>
            <person name="van Deynze A."/>
            <person name="Ashrafi H."/>
            <person name="Hill T."/>
            <person name="Kim W.T."/>
            <person name="Pai H.S."/>
            <person name="Ahn H.K."/>
            <person name="Yeam I."/>
            <person name="Giovannoni J.J."/>
            <person name="Rose J.K."/>
            <person name="Sorensen I."/>
            <person name="Lee S.J."/>
            <person name="Kim R.W."/>
            <person name="Choi I.Y."/>
            <person name="Choi B.S."/>
            <person name="Lim J.S."/>
            <person name="Lee Y.H."/>
            <person name="Choi D."/>
        </authorList>
    </citation>
    <scope>NUCLEOTIDE SEQUENCE [LARGE SCALE GENOMIC DNA]</scope>
    <source>
        <strain evidence="3">cv. CM334</strain>
    </source>
</reference>
<reference evidence="2 3" key="2">
    <citation type="journal article" date="2017" name="Genome Biol.">
        <title>New reference genome sequences of hot pepper reveal the massive evolution of plant disease-resistance genes by retroduplication.</title>
        <authorList>
            <person name="Kim S."/>
            <person name="Park J."/>
            <person name="Yeom S.I."/>
            <person name="Kim Y.M."/>
            <person name="Seo E."/>
            <person name="Kim K.T."/>
            <person name="Kim M.S."/>
            <person name="Lee J.M."/>
            <person name="Cheong K."/>
            <person name="Shin H.S."/>
            <person name="Kim S.B."/>
            <person name="Han K."/>
            <person name="Lee J."/>
            <person name="Park M."/>
            <person name="Lee H.A."/>
            <person name="Lee H.Y."/>
            <person name="Lee Y."/>
            <person name="Oh S."/>
            <person name="Lee J.H."/>
            <person name="Choi E."/>
            <person name="Choi E."/>
            <person name="Lee S.E."/>
            <person name="Jeon J."/>
            <person name="Kim H."/>
            <person name="Choi G."/>
            <person name="Song H."/>
            <person name="Lee J."/>
            <person name="Lee S.C."/>
            <person name="Kwon J.K."/>
            <person name="Lee H.Y."/>
            <person name="Koo N."/>
            <person name="Hong Y."/>
            <person name="Kim R.W."/>
            <person name="Kang W.H."/>
            <person name="Huh J.H."/>
            <person name="Kang B.C."/>
            <person name="Yang T.J."/>
            <person name="Lee Y.H."/>
            <person name="Bennetzen J.L."/>
            <person name="Choi D."/>
        </authorList>
    </citation>
    <scope>NUCLEOTIDE SEQUENCE [LARGE SCALE GENOMIC DNA]</scope>
    <source>
        <strain evidence="3">cv. CM334</strain>
    </source>
</reference>
<dbReference type="Proteomes" id="UP000222542">
    <property type="component" value="Unassembled WGS sequence"/>
</dbReference>
<dbReference type="Gramene" id="PHT81135">
    <property type="protein sequence ID" value="PHT81135"/>
    <property type="gene ID" value="T459_14150"/>
</dbReference>
<evidence type="ECO:0000313" key="3">
    <source>
        <dbReference type="Proteomes" id="UP000222542"/>
    </source>
</evidence>
<protein>
    <recommendedName>
        <fullName evidence="1">BURP domain-containing protein</fullName>
    </recommendedName>
</protein>